<keyword evidence="3" id="KW-1185">Reference proteome</keyword>
<feature type="region of interest" description="Disordered" evidence="1">
    <location>
        <begin position="1"/>
        <end position="28"/>
    </location>
</feature>
<dbReference type="EMBL" id="BMAT01001274">
    <property type="protein sequence ID" value="GFR82515.1"/>
    <property type="molecule type" value="Genomic_DNA"/>
</dbReference>
<name>A0AAV4GBW3_9GAST</name>
<organism evidence="2 3">
    <name type="scientific">Elysia marginata</name>
    <dbReference type="NCBI Taxonomy" id="1093978"/>
    <lineage>
        <taxon>Eukaryota</taxon>
        <taxon>Metazoa</taxon>
        <taxon>Spiralia</taxon>
        <taxon>Lophotrochozoa</taxon>
        <taxon>Mollusca</taxon>
        <taxon>Gastropoda</taxon>
        <taxon>Heterobranchia</taxon>
        <taxon>Euthyneura</taxon>
        <taxon>Panpulmonata</taxon>
        <taxon>Sacoglossa</taxon>
        <taxon>Placobranchoidea</taxon>
        <taxon>Plakobranchidae</taxon>
        <taxon>Elysia</taxon>
    </lineage>
</organism>
<evidence type="ECO:0000313" key="2">
    <source>
        <dbReference type="EMBL" id="GFR82515.1"/>
    </source>
</evidence>
<protein>
    <submittedName>
        <fullName evidence="2">Uncharacterized protein</fullName>
    </submittedName>
</protein>
<accession>A0AAV4GBW3</accession>
<comment type="caution">
    <text evidence="2">The sequence shown here is derived from an EMBL/GenBank/DDBJ whole genome shotgun (WGS) entry which is preliminary data.</text>
</comment>
<dbReference type="Proteomes" id="UP000762676">
    <property type="component" value="Unassembled WGS sequence"/>
</dbReference>
<feature type="region of interest" description="Disordered" evidence="1">
    <location>
        <begin position="42"/>
        <end position="146"/>
    </location>
</feature>
<evidence type="ECO:0000313" key="3">
    <source>
        <dbReference type="Proteomes" id="UP000762676"/>
    </source>
</evidence>
<sequence>MKSFQQRQSTVQATSSTLGDVKNISKSGIKVLNPLEWLTKMRRGHAQPNPLVKLENHDMRNSYCAISEKRPAKKKKKKKEDDGDDDDDGNDDGNDDDDDDNDDDDDDDDDDDGDDDDDDEDDDGGGEEDDDGNDDGDDDDDNDVYT</sequence>
<dbReference type="AlphaFoldDB" id="A0AAV4GBW3"/>
<feature type="compositionally biased region" description="Polar residues" evidence="1">
    <location>
        <begin position="1"/>
        <end position="18"/>
    </location>
</feature>
<gene>
    <name evidence="2" type="ORF">ElyMa_000629200</name>
</gene>
<feature type="compositionally biased region" description="Acidic residues" evidence="1">
    <location>
        <begin position="82"/>
        <end position="146"/>
    </location>
</feature>
<evidence type="ECO:0000256" key="1">
    <source>
        <dbReference type="SAM" id="MobiDB-lite"/>
    </source>
</evidence>
<proteinExistence type="predicted"/>
<reference evidence="2 3" key="1">
    <citation type="journal article" date="2021" name="Elife">
        <title>Chloroplast acquisition without the gene transfer in kleptoplastic sea slugs, Plakobranchus ocellatus.</title>
        <authorList>
            <person name="Maeda T."/>
            <person name="Takahashi S."/>
            <person name="Yoshida T."/>
            <person name="Shimamura S."/>
            <person name="Takaki Y."/>
            <person name="Nagai Y."/>
            <person name="Toyoda A."/>
            <person name="Suzuki Y."/>
            <person name="Arimoto A."/>
            <person name="Ishii H."/>
            <person name="Satoh N."/>
            <person name="Nishiyama T."/>
            <person name="Hasebe M."/>
            <person name="Maruyama T."/>
            <person name="Minagawa J."/>
            <person name="Obokata J."/>
            <person name="Shigenobu S."/>
        </authorList>
    </citation>
    <scope>NUCLEOTIDE SEQUENCE [LARGE SCALE GENOMIC DNA]</scope>
</reference>